<keyword evidence="10" id="KW-0325">Glycoprotein</keyword>
<organism evidence="12 13">
    <name type="scientific">Salmo trutta</name>
    <name type="common">Brown trout</name>
    <dbReference type="NCBI Taxonomy" id="8032"/>
    <lineage>
        <taxon>Eukaryota</taxon>
        <taxon>Metazoa</taxon>
        <taxon>Chordata</taxon>
        <taxon>Craniata</taxon>
        <taxon>Vertebrata</taxon>
        <taxon>Euteleostomi</taxon>
        <taxon>Actinopterygii</taxon>
        <taxon>Neopterygii</taxon>
        <taxon>Teleostei</taxon>
        <taxon>Protacanthopterygii</taxon>
        <taxon>Salmoniformes</taxon>
        <taxon>Salmonidae</taxon>
        <taxon>Salmoninae</taxon>
        <taxon>Salmo</taxon>
    </lineage>
</organism>
<dbReference type="InterPro" id="IPR026763">
    <property type="entry name" value="TMEM182"/>
</dbReference>
<dbReference type="GO" id="GO:0005886">
    <property type="term" value="C:plasma membrane"/>
    <property type="evidence" value="ECO:0007669"/>
    <property type="project" value="UniProtKB-SubCell"/>
</dbReference>
<dbReference type="RefSeq" id="XP_029597327.1">
    <property type="nucleotide sequence ID" value="XM_029741467.1"/>
</dbReference>
<evidence type="ECO:0000256" key="2">
    <source>
        <dbReference type="ARBA" id="ARBA00006418"/>
    </source>
</evidence>
<dbReference type="PANTHER" id="PTHR32012">
    <property type="entry name" value="TRANSMEMBRANE PROTEIN 182-RELATED"/>
    <property type="match status" value="1"/>
</dbReference>
<dbReference type="InParanoid" id="A0A674ELX3"/>
<evidence type="ECO:0000256" key="5">
    <source>
        <dbReference type="ARBA" id="ARBA00022541"/>
    </source>
</evidence>
<dbReference type="KEGG" id="stru:115179748"/>
<feature type="transmembrane region" description="Helical" evidence="11">
    <location>
        <begin position="131"/>
        <end position="153"/>
    </location>
</feature>
<dbReference type="GeneTree" id="ENSGT00390000017581"/>
<keyword evidence="13" id="KW-1185">Reference proteome</keyword>
<evidence type="ECO:0000256" key="6">
    <source>
        <dbReference type="ARBA" id="ARBA00022692"/>
    </source>
</evidence>
<evidence type="ECO:0000256" key="4">
    <source>
        <dbReference type="ARBA" id="ARBA00022475"/>
    </source>
</evidence>
<keyword evidence="6 11" id="KW-0812">Transmembrane</keyword>
<protein>
    <recommendedName>
        <fullName evidence="3">Transmembrane protein 182</fullName>
    </recommendedName>
</protein>
<evidence type="ECO:0000313" key="12">
    <source>
        <dbReference type="Ensembl" id="ENSSTUP00000108687.1"/>
    </source>
</evidence>
<dbReference type="Proteomes" id="UP000472277">
    <property type="component" value="Chromosome 39"/>
</dbReference>
<keyword evidence="9 11" id="KW-0472">Membrane</keyword>
<evidence type="ECO:0000256" key="11">
    <source>
        <dbReference type="SAM" id="Phobius"/>
    </source>
</evidence>
<keyword evidence="8 11" id="KW-1133">Transmembrane helix</keyword>
<dbReference type="Ensembl" id="ENSSTUT00000116394.1">
    <property type="protein sequence ID" value="ENSSTUP00000108687.1"/>
    <property type="gene ID" value="ENSSTUG00000048288.1"/>
</dbReference>
<dbReference type="GeneID" id="115179748"/>
<proteinExistence type="inferred from homology"/>
<dbReference type="AlphaFoldDB" id="A0A674ELX3"/>
<dbReference type="PANTHER" id="PTHR32012:SF0">
    <property type="entry name" value="TRANSMEMBRANE PROTEIN 182"/>
    <property type="match status" value="1"/>
</dbReference>
<evidence type="ECO:0000256" key="7">
    <source>
        <dbReference type="ARBA" id="ARBA00022729"/>
    </source>
</evidence>
<dbReference type="OMA" id="REENMMW"/>
<feature type="transmembrane region" description="Helical" evidence="11">
    <location>
        <begin position="165"/>
        <end position="187"/>
    </location>
</feature>
<comment type="similarity">
    <text evidence="2">Belongs to the TMEM182 family.</text>
</comment>
<evidence type="ECO:0000256" key="3">
    <source>
        <dbReference type="ARBA" id="ARBA00014600"/>
    </source>
</evidence>
<feature type="transmembrane region" description="Helical" evidence="11">
    <location>
        <begin position="7"/>
        <end position="29"/>
    </location>
</feature>
<feature type="transmembrane region" description="Helical" evidence="11">
    <location>
        <begin position="221"/>
        <end position="241"/>
    </location>
</feature>
<dbReference type="Gene3D" id="1.20.140.150">
    <property type="match status" value="1"/>
</dbReference>
<accession>A0A674ELX3</accession>
<sequence>MSPAERLSVLLFLAGFFGGLGALSLMLSFGTDYWLLSLETCGPGGASETWEAGALRPGEREMEDQDTVTFFHQGFFWRCSFSGRREENMMWHFWITNQPHQKVCVPAYLFQLYASEQSTGYQAPEDAVYRAFWSIFLLVGVVTVVIGGFVIICASPLASHRLYKVGGALLLTGGLCLLVVIMMYVVWTQVLDSLEDYAAQQQHSSQCPAVYHLSVQYGLSFLFAPVSVFFFLLAALLFLLIGRTVRRCHHKVPM</sequence>
<keyword evidence="4" id="KW-1003">Cell membrane</keyword>
<name>A0A674ELX3_SALTR</name>
<evidence type="ECO:0000256" key="8">
    <source>
        <dbReference type="ARBA" id="ARBA00022989"/>
    </source>
</evidence>
<keyword evidence="5" id="KW-0517">Myogenesis</keyword>
<evidence type="ECO:0000313" key="13">
    <source>
        <dbReference type="Proteomes" id="UP000472277"/>
    </source>
</evidence>
<evidence type="ECO:0000256" key="10">
    <source>
        <dbReference type="ARBA" id="ARBA00023180"/>
    </source>
</evidence>
<dbReference type="InterPro" id="IPR004031">
    <property type="entry name" value="PMP22/EMP/MP20/Claudin"/>
</dbReference>
<gene>
    <name evidence="12" type="primary">LOC115179748</name>
</gene>
<evidence type="ECO:0000256" key="1">
    <source>
        <dbReference type="ARBA" id="ARBA00004651"/>
    </source>
</evidence>
<comment type="subcellular location">
    <subcellularLocation>
        <location evidence="1">Cell membrane</location>
        <topology evidence="1">Multi-pass membrane protein</topology>
    </subcellularLocation>
</comment>
<keyword evidence="7" id="KW-0732">Signal</keyword>
<dbReference type="Pfam" id="PF13903">
    <property type="entry name" value="Claudin_2"/>
    <property type="match status" value="1"/>
</dbReference>
<dbReference type="GO" id="GO:0007517">
    <property type="term" value="P:muscle organ development"/>
    <property type="evidence" value="ECO:0007669"/>
    <property type="project" value="UniProtKB-KW"/>
</dbReference>
<dbReference type="OrthoDB" id="9942154at2759"/>
<reference evidence="12" key="1">
    <citation type="submission" date="2025-08" db="UniProtKB">
        <authorList>
            <consortium name="Ensembl"/>
        </authorList>
    </citation>
    <scope>IDENTIFICATION</scope>
</reference>
<reference evidence="12" key="2">
    <citation type="submission" date="2025-09" db="UniProtKB">
        <authorList>
            <consortium name="Ensembl"/>
        </authorList>
    </citation>
    <scope>IDENTIFICATION</scope>
</reference>
<evidence type="ECO:0000256" key="9">
    <source>
        <dbReference type="ARBA" id="ARBA00023136"/>
    </source>
</evidence>